<dbReference type="SUPFAM" id="SSF51569">
    <property type="entry name" value="Aldolase"/>
    <property type="match status" value="1"/>
</dbReference>
<evidence type="ECO:0000256" key="2">
    <source>
        <dbReference type="ARBA" id="ARBA00009473"/>
    </source>
</evidence>
<dbReference type="EMBL" id="JBHTBS010000007">
    <property type="protein sequence ID" value="MFC7338226.1"/>
    <property type="molecule type" value="Genomic_DNA"/>
</dbReference>
<dbReference type="Gene3D" id="3.20.20.70">
    <property type="entry name" value="Aldolase class I"/>
    <property type="match status" value="1"/>
</dbReference>
<proteinExistence type="inferred from homology"/>
<dbReference type="CDD" id="cd00959">
    <property type="entry name" value="DeoC"/>
    <property type="match status" value="1"/>
</dbReference>
<evidence type="ECO:0000256" key="6">
    <source>
        <dbReference type="ARBA" id="ARBA00048791"/>
    </source>
</evidence>
<name>A0ABW2LAZ7_9BACT</name>
<protein>
    <recommendedName>
        <fullName evidence="3 7">Deoxyribose-phosphate aldolase</fullName>
        <ecNumber evidence="3 7">4.1.2.4</ecNumber>
    </recommendedName>
</protein>
<dbReference type="NCBIfam" id="TIGR00126">
    <property type="entry name" value="deoC"/>
    <property type="match status" value="1"/>
</dbReference>
<accession>A0ABW2LAZ7</accession>
<comment type="catalytic activity">
    <reaction evidence="6">
        <text>2-deoxy-D-ribose 5-phosphate = D-glyceraldehyde 3-phosphate + acetaldehyde</text>
        <dbReference type="Rhea" id="RHEA:12821"/>
        <dbReference type="ChEBI" id="CHEBI:15343"/>
        <dbReference type="ChEBI" id="CHEBI:59776"/>
        <dbReference type="ChEBI" id="CHEBI:62877"/>
        <dbReference type="EC" id="4.1.2.4"/>
    </reaction>
</comment>
<reference evidence="9" key="1">
    <citation type="journal article" date="2019" name="Int. J. Syst. Evol. Microbiol.">
        <title>The Global Catalogue of Microorganisms (GCM) 10K type strain sequencing project: providing services to taxonomists for standard genome sequencing and annotation.</title>
        <authorList>
            <consortium name="The Broad Institute Genomics Platform"/>
            <consortium name="The Broad Institute Genome Sequencing Center for Infectious Disease"/>
            <person name="Wu L."/>
            <person name="Ma J."/>
        </authorList>
    </citation>
    <scope>NUCLEOTIDE SEQUENCE [LARGE SCALE GENOMIC DNA]</scope>
    <source>
        <strain evidence="9">CGMCC 4.1467</strain>
    </source>
</reference>
<dbReference type="Pfam" id="PF01791">
    <property type="entry name" value="DeoC"/>
    <property type="match status" value="1"/>
</dbReference>
<keyword evidence="4 8" id="KW-0456">Lyase</keyword>
<keyword evidence="5" id="KW-0704">Schiff base</keyword>
<dbReference type="PANTHER" id="PTHR10889:SF3">
    <property type="entry name" value="DEOXYRIBOSE-PHOSPHATE ALDOLASE"/>
    <property type="match status" value="1"/>
</dbReference>
<evidence type="ECO:0000256" key="5">
    <source>
        <dbReference type="ARBA" id="ARBA00023270"/>
    </source>
</evidence>
<comment type="caution">
    <text evidence="8">The sequence shown here is derived from an EMBL/GenBank/DDBJ whole genome shotgun (WGS) entry which is preliminary data.</text>
</comment>
<comment type="pathway">
    <text evidence="1">Carbohydrate degradation; 2-deoxy-D-ribose 1-phosphate degradation; D-glyceraldehyde 3-phosphate and acetaldehyde from 2-deoxy-alpha-D-ribose 1-phosphate: step 2/2.</text>
</comment>
<dbReference type="GO" id="GO:0004139">
    <property type="term" value="F:deoxyribose-phosphate aldolase activity"/>
    <property type="evidence" value="ECO:0007669"/>
    <property type="project" value="UniProtKB-EC"/>
</dbReference>
<dbReference type="PANTHER" id="PTHR10889">
    <property type="entry name" value="DEOXYRIBOSE-PHOSPHATE ALDOLASE"/>
    <property type="match status" value="1"/>
</dbReference>
<dbReference type="EC" id="4.1.2.4" evidence="3 7"/>
<evidence type="ECO:0000313" key="9">
    <source>
        <dbReference type="Proteomes" id="UP001596472"/>
    </source>
</evidence>
<dbReference type="InterPro" id="IPR002915">
    <property type="entry name" value="DeoC/FbaB/LacD_aldolase"/>
</dbReference>
<gene>
    <name evidence="8" type="primary">deoC</name>
    <name evidence="8" type="ORF">ACFQY0_13615</name>
</gene>
<dbReference type="RefSeq" id="WP_379713297.1">
    <property type="nucleotide sequence ID" value="NZ_JBHTBS010000007.1"/>
</dbReference>
<dbReference type="SMART" id="SM01133">
    <property type="entry name" value="DeoC"/>
    <property type="match status" value="1"/>
</dbReference>
<dbReference type="InterPro" id="IPR013785">
    <property type="entry name" value="Aldolase_TIM"/>
</dbReference>
<evidence type="ECO:0000256" key="7">
    <source>
        <dbReference type="NCBIfam" id="TIGR00126"/>
    </source>
</evidence>
<evidence type="ECO:0000256" key="1">
    <source>
        <dbReference type="ARBA" id="ARBA00004816"/>
    </source>
</evidence>
<evidence type="ECO:0000313" key="8">
    <source>
        <dbReference type="EMBL" id="MFC7338226.1"/>
    </source>
</evidence>
<organism evidence="8 9">
    <name type="scientific">Haloferula chungangensis</name>
    <dbReference type="NCBI Taxonomy" id="1048331"/>
    <lineage>
        <taxon>Bacteria</taxon>
        <taxon>Pseudomonadati</taxon>
        <taxon>Verrucomicrobiota</taxon>
        <taxon>Verrucomicrobiia</taxon>
        <taxon>Verrucomicrobiales</taxon>
        <taxon>Verrucomicrobiaceae</taxon>
        <taxon>Haloferula</taxon>
    </lineage>
</organism>
<sequence>MNAPAHRRLLADIGTVDAVGIESRVAKYTTRSIKKASKVQGLKLAASMVDLTTLEGKDSAGKVASLCQKALTPHRGMDVPRPAAVCVYPSMVRHAAKHVKGSGVRIASVATAFPSGQAPLKTRLAEVRQAVADGADEIDMVINRGAFHQGEFQLVQDEIAAVLDACGDATLKVILETSELETYDNIRAASFIAMQVLREGDFIKTSTGKTSSNATLGNNQVMLDAIRDHYLTTGIEIAMKPAGGIKTAKQALQFLIAVKETLGDSWLSNTRYRFGASSLLNDLLRQLEAQRTGAYQAPYTFTEDASGY</sequence>
<dbReference type="Proteomes" id="UP001596472">
    <property type="component" value="Unassembled WGS sequence"/>
</dbReference>
<keyword evidence="9" id="KW-1185">Reference proteome</keyword>
<dbReference type="InterPro" id="IPR011343">
    <property type="entry name" value="DeoC"/>
</dbReference>
<evidence type="ECO:0000256" key="3">
    <source>
        <dbReference type="ARBA" id="ARBA00012515"/>
    </source>
</evidence>
<comment type="similarity">
    <text evidence="2">Belongs to the DeoC/FbaB aldolase family. DeoC type 2 subfamily.</text>
</comment>
<dbReference type="PIRSF" id="PIRSF001357">
    <property type="entry name" value="DeoC"/>
    <property type="match status" value="1"/>
</dbReference>
<evidence type="ECO:0000256" key="4">
    <source>
        <dbReference type="ARBA" id="ARBA00023239"/>
    </source>
</evidence>